<evidence type="ECO:0000313" key="1">
    <source>
        <dbReference type="EMBL" id="CAD8184253.1"/>
    </source>
</evidence>
<sequence>MKLELQSKISEKKMIKCFNYLKINQHKNVNYVHLTILKVVIIFYEEEYQFILLSHPDLEDTQQTKILDKSPFLINYCLMSFQNRTEAHDFNREELIIKGHQKQSKFYLFVNIASGIVKMLQIKWFAIYDQRNIVITILNLKEKLFNTQPEYIIRICLYFKYKQKRILISKFYNLI</sequence>
<dbReference type="Proteomes" id="UP000683925">
    <property type="component" value="Unassembled WGS sequence"/>
</dbReference>
<dbReference type="EMBL" id="CAJJDP010000081">
    <property type="protein sequence ID" value="CAD8184253.1"/>
    <property type="molecule type" value="Genomic_DNA"/>
</dbReference>
<protein>
    <submittedName>
        <fullName evidence="1">Uncharacterized protein</fullName>
    </submittedName>
</protein>
<name>A0A8S1W5T1_PAROT</name>
<reference evidence="1" key="1">
    <citation type="submission" date="2021-01" db="EMBL/GenBank/DDBJ databases">
        <authorList>
            <consortium name="Genoscope - CEA"/>
            <person name="William W."/>
        </authorList>
    </citation>
    <scope>NUCLEOTIDE SEQUENCE</scope>
</reference>
<gene>
    <name evidence="1" type="ORF">POCTA_138.1.T0820223</name>
</gene>
<accession>A0A8S1W5T1</accession>
<dbReference type="AlphaFoldDB" id="A0A8S1W5T1"/>
<comment type="caution">
    <text evidence="1">The sequence shown here is derived from an EMBL/GenBank/DDBJ whole genome shotgun (WGS) entry which is preliminary data.</text>
</comment>
<organism evidence="1 2">
    <name type="scientific">Paramecium octaurelia</name>
    <dbReference type="NCBI Taxonomy" id="43137"/>
    <lineage>
        <taxon>Eukaryota</taxon>
        <taxon>Sar</taxon>
        <taxon>Alveolata</taxon>
        <taxon>Ciliophora</taxon>
        <taxon>Intramacronucleata</taxon>
        <taxon>Oligohymenophorea</taxon>
        <taxon>Peniculida</taxon>
        <taxon>Parameciidae</taxon>
        <taxon>Paramecium</taxon>
    </lineage>
</organism>
<proteinExistence type="predicted"/>
<evidence type="ECO:0000313" key="2">
    <source>
        <dbReference type="Proteomes" id="UP000683925"/>
    </source>
</evidence>
<keyword evidence="2" id="KW-1185">Reference proteome</keyword>